<dbReference type="PROSITE" id="PS51186">
    <property type="entry name" value="GNAT"/>
    <property type="match status" value="1"/>
</dbReference>
<dbReference type="SUPFAM" id="SSF55729">
    <property type="entry name" value="Acyl-CoA N-acyltransferases (Nat)"/>
    <property type="match status" value="1"/>
</dbReference>
<evidence type="ECO:0000313" key="2">
    <source>
        <dbReference type="EMBL" id="XBH19244.1"/>
    </source>
</evidence>
<dbReference type="GO" id="GO:0016747">
    <property type="term" value="F:acyltransferase activity, transferring groups other than amino-acyl groups"/>
    <property type="evidence" value="ECO:0007669"/>
    <property type="project" value="InterPro"/>
</dbReference>
<dbReference type="EMBL" id="CP121196">
    <property type="protein sequence ID" value="XBH19244.1"/>
    <property type="molecule type" value="Genomic_DNA"/>
</dbReference>
<accession>A0AAU7DNI5</accession>
<dbReference type="RefSeq" id="WP_348264460.1">
    <property type="nucleotide sequence ID" value="NZ_CP121196.1"/>
</dbReference>
<dbReference type="CDD" id="cd04301">
    <property type="entry name" value="NAT_SF"/>
    <property type="match status" value="1"/>
</dbReference>
<dbReference type="InterPro" id="IPR000182">
    <property type="entry name" value="GNAT_dom"/>
</dbReference>
<feature type="domain" description="N-acetyltransferase" evidence="1">
    <location>
        <begin position="12"/>
        <end position="155"/>
    </location>
</feature>
<dbReference type="AlphaFoldDB" id="A0AAU7DNI5"/>
<reference evidence="2" key="1">
    <citation type="submission" date="2023-03" db="EMBL/GenBank/DDBJ databases">
        <title>Edaphobacter sp.</title>
        <authorList>
            <person name="Huber K.J."/>
            <person name="Papendorf J."/>
            <person name="Pilke C."/>
            <person name="Bunk B."/>
            <person name="Sproeer C."/>
            <person name="Pester M."/>
        </authorList>
    </citation>
    <scope>NUCLEOTIDE SEQUENCE</scope>
    <source>
        <strain evidence="2">DSM 110680</strain>
    </source>
</reference>
<dbReference type="Gene3D" id="3.40.630.30">
    <property type="match status" value="1"/>
</dbReference>
<name>A0AAU7DNI5_9BACT</name>
<sequence length="155" mass="17712">MTDRITPTQPRLMIRPIELRDSAEVCILTRQLGYDRSVDEIVHWIHSLKDRISSQAAFVANLGDEVVGWIEINIEHRLQSAPCALIGGLVVKDGFRNQRIGLRLCECAELWSWEAGVAAVRVTSRSTRLDAHRFYLNNGYSLTKISHIFEKQRPE</sequence>
<dbReference type="Pfam" id="PF00583">
    <property type="entry name" value="Acetyltransf_1"/>
    <property type="match status" value="1"/>
</dbReference>
<protein>
    <submittedName>
        <fullName evidence="2">GNAT family N-acetyltransferase</fullName>
    </submittedName>
</protein>
<dbReference type="InterPro" id="IPR016181">
    <property type="entry name" value="Acyl_CoA_acyltransferase"/>
</dbReference>
<evidence type="ECO:0000259" key="1">
    <source>
        <dbReference type="PROSITE" id="PS51186"/>
    </source>
</evidence>
<proteinExistence type="predicted"/>
<gene>
    <name evidence="2" type="ORF">P8935_07985</name>
</gene>
<organism evidence="2">
    <name type="scientific">Telmatobacter sp. DSM 110680</name>
    <dbReference type="NCBI Taxonomy" id="3036704"/>
    <lineage>
        <taxon>Bacteria</taxon>
        <taxon>Pseudomonadati</taxon>
        <taxon>Acidobacteriota</taxon>
        <taxon>Terriglobia</taxon>
        <taxon>Terriglobales</taxon>
        <taxon>Acidobacteriaceae</taxon>
        <taxon>Telmatobacter</taxon>
    </lineage>
</organism>